<keyword evidence="3 8" id="KW-0597">Phosphoprotein</keyword>
<keyword evidence="7" id="KW-0804">Transcription</keyword>
<evidence type="ECO:0000256" key="5">
    <source>
        <dbReference type="ARBA" id="ARBA00023015"/>
    </source>
</evidence>
<dbReference type="PROSITE" id="PS01124">
    <property type="entry name" value="HTH_ARAC_FAMILY_2"/>
    <property type="match status" value="1"/>
</dbReference>
<keyword evidence="4" id="KW-0902">Two-component regulatory system</keyword>
<keyword evidence="5" id="KW-0805">Transcription regulation</keyword>
<dbReference type="PROSITE" id="PS00041">
    <property type="entry name" value="HTH_ARAC_FAMILY_1"/>
    <property type="match status" value="1"/>
</dbReference>
<dbReference type="InterPro" id="IPR001789">
    <property type="entry name" value="Sig_transdc_resp-reg_receiver"/>
</dbReference>
<feature type="domain" description="HTH araC/xylS-type" evidence="9">
    <location>
        <begin position="393"/>
        <end position="491"/>
    </location>
</feature>
<dbReference type="PRINTS" id="PR00032">
    <property type="entry name" value="HTHARAC"/>
</dbReference>
<dbReference type="PANTHER" id="PTHR42713">
    <property type="entry name" value="HISTIDINE KINASE-RELATED"/>
    <property type="match status" value="1"/>
</dbReference>
<protein>
    <submittedName>
        <fullName evidence="11">Response regulator</fullName>
    </submittedName>
</protein>
<keyword evidence="12" id="KW-1185">Reference proteome</keyword>
<dbReference type="InterPro" id="IPR011006">
    <property type="entry name" value="CheY-like_superfamily"/>
</dbReference>
<organism evidence="11 12">
    <name type="scientific">Cohnella silvisoli</name>
    <dbReference type="NCBI Taxonomy" id="2873699"/>
    <lineage>
        <taxon>Bacteria</taxon>
        <taxon>Bacillati</taxon>
        <taxon>Bacillota</taxon>
        <taxon>Bacilli</taxon>
        <taxon>Bacillales</taxon>
        <taxon>Paenibacillaceae</taxon>
        <taxon>Cohnella</taxon>
    </lineage>
</organism>
<dbReference type="RefSeq" id="WP_232186776.1">
    <property type="nucleotide sequence ID" value="NZ_JAIOAP010000010.1"/>
</dbReference>
<feature type="domain" description="Response regulatory" evidence="10">
    <location>
        <begin position="2"/>
        <end position="118"/>
    </location>
</feature>
<evidence type="ECO:0000256" key="1">
    <source>
        <dbReference type="ARBA" id="ARBA00004496"/>
    </source>
</evidence>
<dbReference type="CDD" id="cd17536">
    <property type="entry name" value="REC_YesN-like"/>
    <property type="match status" value="1"/>
</dbReference>
<keyword evidence="2" id="KW-0963">Cytoplasm</keyword>
<dbReference type="InterPro" id="IPR020449">
    <property type="entry name" value="Tscrpt_reg_AraC-type_HTH"/>
</dbReference>
<dbReference type="Pfam" id="PF12833">
    <property type="entry name" value="HTH_18"/>
    <property type="match status" value="1"/>
</dbReference>
<comment type="caution">
    <text evidence="11">The sequence shown here is derived from an EMBL/GenBank/DDBJ whole genome shotgun (WGS) entry which is preliminary data.</text>
</comment>
<dbReference type="InterPro" id="IPR018060">
    <property type="entry name" value="HTH_AraC"/>
</dbReference>
<comment type="subcellular location">
    <subcellularLocation>
        <location evidence="1">Cytoplasm</location>
    </subcellularLocation>
</comment>
<evidence type="ECO:0000256" key="8">
    <source>
        <dbReference type="PROSITE-ProRule" id="PRU00169"/>
    </source>
</evidence>
<evidence type="ECO:0000313" key="12">
    <source>
        <dbReference type="Proteomes" id="UP001493487"/>
    </source>
</evidence>
<evidence type="ECO:0000256" key="7">
    <source>
        <dbReference type="ARBA" id="ARBA00023163"/>
    </source>
</evidence>
<dbReference type="SUPFAM" id="SSF46689">
    <property type="entry name" value="Homeodomain-like"/>
    <property type="match status" value="2"/>
</dbReference>
<evidence type="ECO:0000256" key="6">
    <source>
        <dbReference type="ARBA" id="ARBA00023125"/>
    </source>
</evidence>
<sequence length="498" mass="56933">MNILVVEDEPIALEELESLLKSYEPGHTVYSAVNGLQGLELAKRHCPDLIVTDIRMPGMDGLELIRQIQQINPNVEAIIISGYDDFAYARTGLQLGVRDYLVKPWKQKSLLTVVGAILEQLSVRCEEKRKADNWKIIRELEGRNPYSEQIQALSGEWIIMVSTLNNLRSAHKWVEHEPLTKTTIAELLFSVHIVFPDSHLQVVLFPCDEGTTKAVLQQSVQHIHEAYANQGLNVHSIAVLKKDDELSHEAYARAIKMLEQQIRLESSTYTYLTTEYAAIDMIGVWNQIRALEALIANREIKHIRPQIDRIVMQIRVLKVPAKEIGSLVNDMFTALQFKLMPDRNSPYIDMEIITDTLMSITSYSELADSLEKWLLEFLWNLGGAGKEPRELVHKLMGQIRHGYHRTDSLIQFAAEHHISVSYLSRLFKAEAGMNFSEYLIRVKIDQAKQLLELETLSVSKVGERVGYEDSKYFSQQFKKYTGLTPSEYQKSCKILPPK</sequence>
<evidence type="ECO:0000256" key="4">
    <source>
        <dbReference type="ARBA" id="ARBA00023012"/>
    </source>
</evidence>
<dbReference type="InterPro" id="IPR009057">
    <property type="entry name" value="Homeodomain-like_sf"/>
</dbReference>
<feature type="modified residue" description="4-aspartylphosphate" evidence="8">
    <location>
        <position position="53"/>
    </location>
</feature>
<keyword evidence="6" id="KW-0238">DNA-binding</keyword>
<dbReference type="Gene3D" id="1.10.10.60">
    <property type="entry name" value="Homeodomain-like"/>
    <property type="match status" value="2"/>
</dbReference>
<dbReference type="Proteomes" id="UP001493487">
    <property type="component" value="Unassembled WGS sequence"/>
</dbReference>
<dbReference type="SMART" id="SM00342">
    <property type="entry name" value="HTH_ARAC"/>
    <property type="match status" value="1"/>
</dbReference>
<evidence type="ECO:0000256" key="3">
    <source>
        <dbReference type="ARBA" id="ARBA00022553"/>
    </source>
</evidence>
<accession>A0ABV1KX35</accession>
<evidence type="ECO:0000256" key="2">
    <source>
        <dbReference type="ARBA" id="ARBA00022490"/>
    </source>
</evidence>
<name>A0ABV1KX35_9BACL</name>
<reference evidence="11 12" key="1">
    <citation type="journal article" date="2023" name="Genome Announc.">
        <title>Pan-Genome Analyses of the Genus Cohnella and Proposal of the Novel Species Cohnella silvisoli sp. nov., Isolated from Forest Soil.</title>
        <authorList>
            <person name="Wang C."/>
            <person name="Mao L."/>
            <person name="Bao G."/>
            <person name="Zhu H."/>
        </authorList>
    </citation>
    <scope>NUCLEOTIDE SEQUENCE [LARGE SCALE GENOMIC DNA]</scope>
    <source>
        <strain evidence="11 12">NL03-T5-1</strain>
    </source>
</reference>
<dbReference type="SMART" id="SM00448">
    <property type="entry name" value="REC"/>
    <property type="match status" value="1"/>
</dbReference>
<evidence type="ECO:0000313" key="11">
    <source>
        <dbReference type="EMBL" id="MEQ4484629.1"/>
    </source>
</evidence>
<gene>
    <name evidence="11" type="ORF">QJS35_19705</name>
</gene>
<evidence type="ECO:0000259" key="10">
    <source>
        <dbReference type="PROSITE" id="PS50110"/>
    </source>
</evidence>
<dbReference type="InterPro" id="IPR051552">
    <property type="entry name" value="HptR"/>
</dbReference>
<evidence type="ECO:0000259" key="9">
    <source>
        <dbReference type="PROSITE" id="PS01124"/>
    </source>
</evidence>
<proteinExistence type="predicted"/>
<dbReference type="EMBL" id="JASKHM010000011">
    <property type="protein sequence ID" value="MEQ4484629.1"/>
    <property type="molecule type" value="Genomic_DNA"/>
</dbReference>
<dbReference type="PANTHER" id="PTHR42713:SF3">
    <property type="entry name" value="TRANSCRIPTIONAL REGULATORY PROTEIN HPTR"/>
    <property type="match status" value="1"/>
</dbReference>
<dbReference type="SUPFAM" id="SSF52172">
    <property type="entry name" value="CheY-like"/>
    <property type="match status" value="1"/>
</dbReference>
<dbReference type="Gene3D" id="3.40.50.2300">
    <property type="match status" value="1"/>
</dbReference>
<dbReference type="InterPro" id="IPR018062">
    <property type="entry name" value="HTH_AraC-typ_CS"/>
</dbReference>
<dbReference type="PROSITE" id="PS50110">
    <property type="entry name" value="RESPONSE_REGULATORY"/>
    <property type="match status" value="1"/>
</dbReference>
<dbReference type="Pfam" id="PF00072">
    <property type="entry name" value="Response_reg"/>
    <property type="match status" value="1"/>
</dbReference>